<evidence type="ECO:0000259" key="5">
    <source>
        <dbReference type="PROSITE" id="PS00624"/>
    </source>
</evidence>
<dbReference type="PANTHER" id="PTHR11552">
    <property type="entry name" value="GLUCOSE-METHANOL-CHOLINE GMC OXIDOREDUCTASE"/>
    <property type="match status" value="1"/>
</dbReference>
<dbReference type="EMBL" id="BNDY01000017">
    <property type="protein sequence ID" value="GHI41448.1"/>
    <property type="molecule type" value="Genomic_DNA"/>
</dbReference>
<dbReference type="PANTHER" id="PTHR11552:SF147">
    <property type="entry name" value="CHOLINE DEHYDROGENASE, MITOCHONDRIAL"/>
    <property type="match status" value="1"/>
</dbReference>
<evidence type="ECO:0000256" key="1">
    <source>
        <dbReference type="ARBA" id="ARBA00001974"/>
    </source>
</evidence>
<protein>
    <submittedName>
        <fullName evidence="6">Hypothetical GMC-type oxidoreductase</fullName>
    </submittedName>
</protein>
<dbReference type="Pfam" id="PF00732">
    <property type="entry name" value="GMC_oxred_N"/>
    <property type="match status" value="1"/>
</dbReference>
<dbReference type="PROSITE" id="PS00624">
    <property type="entry name" value="GMC_OXRED_2"/>
    <property type="match status" value="1"/>
</dbReference>
<evidence type="ECO:0000256" key="3">
    <source>
        <dbReference type="ARBA" id="ARBA00022630"/>
    </source>
</evidence>
<dbReference type="Pfam" id="PF05199">
    <property type="entry name" value="GMC_oxred_C"/>
    <property type="match status" value="1"/>
</dbReference>
<comment type="cofactor">
    <cofactor evidence="1">
        <name>FAD</name>
        <dbReference type="ChEBI" id="CHEBI:57692"/>
    </cofactor>
</comment>
<keyword evidence="4" id="KW-0274">FAD</keyword>
<gene>
    <name evidence="6" type="ORF">Sviol_58560</name>
</gene>
<comment type="caution">
    <text evidence="6">The sequence shown here is derived from an EMBL/GenBank/DDBJ whole genome shotgun (WGS) entry which is preliminary data.</text>
</comment>
<keyword evidence="3" id="KW-0285">Flavoprotein</keyword>
<dbReference type="Gene3D" id="3.30.560.10">
    <property type="entry name" value="Glucose Oxidase, domain 3"/>
    <property type="match status" value="1"/>
</dbReference>
<evidence type="ECO:0000256" key="4">
    <source>
        <dbReference type="ARBA" id="ARBA00022827"/>
    </source>
</evidence>
<dbReference type="InterPro" id="IPR007867">
    <property type="entry name" value="GMC_OxRtase_C"/>
</dbReference>
<dbReference type="InterPro" id="IPR012132">
    <property type="entry name" value="GMC_OxRdtase"/>
</dbReference>
<comment type="similarity">
    <text evidence="2">Belongs to the GMC oxidoreductase family.</text>
</comment>
<dbReference type="SUPFAM" id="SSF54373">
    <property type="entry name" value="FAD-linked reductases, C-terminal domain"/>
    <property type="match status" value="1"/>
</dbReference>
<evidence type="ECO:0000313" key="6">
    <source>
        <dbReference type="EMBL" id="GHI41448.1"/>
    </source>
</evidence>
<dbReference type="InterPro" id="IPR036188">
    <property type="entry name" value="FAD/NAD-bd_sf"/>
</dbReference>
<evidence type="ECO:0000256" key="2">
    <source>
        <dbReference type="ARBA" id="ARBA00010790"/>
    </source>
</evidence>
<feature type="domain" description="Glucose-methanol-choline oxidoreductase N-terminal" evidence="5">
    <location>
        <begin position="274"/>
        <end position="288"/>
    </location>
</feature>
<reference evidence="6" key="1">
    <citation type="submission" date="2024-05" db="EMBL/GenBank/DDBJ databases">
        <title>Whole genome shotgun sequence of Streptomyces violascens NBRC 12920.</title>
        <authorList>
            <person name="Komaki H."/>
            <person name="Tamura T."/>
        </authorList>
    </citation>
    <scope>NUCLEOTIDE SEQUENCE</scope>
    <source>
        <strain evidence="6">NBRC 12920</strain>
    </source>
</reference>
<keyword evidence="7" id="KW-1185">Reference proteome</keyword>
<dbReference type="PIRSF" id="PIRSF000137">
    <property type="entry name" value="Alcohol_oxidase"/>
    <property type="match status" value="1"/>
</dbReference>
<accession>A0ABQ3QW16</accession>
<dbReference type="InterPro" id="IPR000172">
    <property type="entry name" value="GMC_OxRdtase_N"/>
</dbReference>
<organism evidence="6 7">
    <name type="scientific">Streptomyces violascens</name>
    <dbReference type="NCBI Taxonomy" id="67381"/>
    <lineage>
        <taxon>Bacteria</taxon>
        <taxon>Bacillati</taxon>
        <taxon>Actinomycetota</taxon>
        <taxon>Actinomycetes</taxon>
        <taxon>Kitasatosporales</taxon>
        <taxon>Streptomycetaceae</taxon>
        <taxon>Streptomyces</taxon>
    </lineage>
</organism>
<evidence type="ECO:0000313" key="7">
    <source>
        <dbReference type="Proteomes" id="UP001050808"/>
    </source>
</evidence>
<name>A0ABQ3QW16_9ACTN</name>
<sequence length="547" mass="58667">MLAPHRQLREKGAELNTRGTTGSGTYDYIVVGAGSAGCVVAARLSEDPTVRVALVESGPRDRKSEIRIPAAFPKLFKTAYDWDFTTAKQEALGGRELYWPRGHTLGGSSSMNAMMWVRGHRDDYDAWGIAAGPEWSYDRLVRYFRRAERWTGPTADGTVYGTDGPLFISPQRDPNPTTAAFLTACKGTGLPELPELGAPDHSGCAITPVNQRDGRRWSAADGYLKPAARRRNLDVLTDVRVSGLRFDGSRVTGITAEGLPDPLTARREVILSAGAIGSPHLLMLSGIGDPERLSAAGVPVRAASPEVGRHLQDHLSYAVTVRCAQPVSLTGADSLANVARFLLRGRGPLTSNVGEAAAFIRTEPQLPAPDVELVYAPGPFINHGLTPVTEHGLTIGVILLQPASEGRIDLAGTDVSTAPRIDPGYLTADEDLPRLMAGIRRAEELFAHPALAPYIAGPMAPYPGTVDDERLAQGVREAAETLYHPVGTCRMGSDEGSVTDPRLRVRGVEGLRVVDASVMPRITRGHTHAPTVAIAEQAAEMIRQDAR</sequence>
<proteinExistence type="inferred from homology"/>
<dbReference type="SUPFAM" id="SSF51905">
    <property type="entry name" value="FAD/NAD(P)-binding domain"/>
    <property type="match status" value="1"/>
</dbReference>
<dbReference type="Proteomes" id="UP001050808">
    <property type="component" value="Unassembled WGS sequence"/>
</dbReference>
<dbReference type="Gene3D" id="3.50.50.60">
    <property type="entry name" value="FAD/NAD(P)-binding domain"/>
    <property type="match status" value="1"/>
</dbReference>